<dbReference type="EMBL" id="MU250536">
    <property type="protein sequence ID" value="KAG7445487.1"/>
    <property type="molecule type" value="Genomic_DNA"/>
</dbReference>
<gene>
    <name evidence="1" type="ORF">BT62DRAFT_896291</name>
</gene>
<keyword evidence="2" id="KW-1185">Reference proteome</keyword>
<organism evidence="1 2">
    <name type="scientific">Guyanagaster necrorhizus</name>
    <dbReference type="NCBI Taxonomy" id="856835"/>
    <lineage>
        <taxon>Eukaryota</taxon>
        <taxon>Fungi</taxon>
        <taxon>Dikarya</taxon>
        <taxon>Basidiomycota</taxon>
        <taxon>Agaricomycotina</taxon>
        <taxon>Agaricomycetes</taxon>
        <taxon>Agaricomycetidae</taxon>
        <taxon>Agaricales</taxon>
        <taxon>Marasmiineae</taxon>
        <taxon>Physalacriaceae</taxon>
        <taxon>Guyanagaster</taxon>
    </lineage>
</organism>
<accession>A0A9P7VRH0</accession>
<evidence type="ECO:0000313" key="2">
    <source>
        <dbReference type="Proteomes" id="UP000812287"/>
    </source>
</evidence>
<dbReference type="AlphaFoldDB" id="A0A9P7VRH0"/>
<reference evidence="1" key="1">
    <citation type="submission" date="2020-11" db="EMBL/GenBank/DDBJ databases">
        <title>Adaptations for nitrogen fixation in a non-lichenized fungal sporocarp promotes dispersal by wood-feeding termites.</title>
        <authorList>
            <consortium name="DOE Joint Genome Institute"/>
            <person name="Koch R.A."/>
            <person name="Yoon G."/>
            <person name="Arayal U."/>
            <person name="Lail K."/>
            <person name="Amirebrahimi M."/>
            <person name="Labutti K."/>
            <person name="Lipzen A."/>
            <person name="Riley R."/>
            <person name="Barry K."/>
            <person name="Henrissat B."/>
            <person name="Grigoriev I.V."/>
            <person name="Herr J.R."/>
            <person name="Aime M.C."/>
        </authorList>
    </citation>
    <scope>NUCLEOTIDE SEQUENCE</scope>
    <source>
        <strain evidence="1">MCA 3950</strain>
    </source>
</reference>
<dbReference type="GeneID" id="66105550"/>
<dbReference type="OrthoDB" id="2919534at2759"/>
<dbReference type="RefSeq" id="XP_043038987.1">
    <property type="nucleotide sequence ID" value="XM_043183253.1"/>
</dbReference>
<name>A0A9P7VRH0_9AGAR</name>
<protein>
    <submittedName>
        <fullName evidence="1">Uncharacterized protein</fullName>
    </submittedName>
</protein>
<comment type="caution">
    <text evidence="1">The sequence shown here is derived from an EMBL/GenBank/DDBJ whole genome shotgun (WGS) entry which is preliminary data.</text>
</comment>
<feature type="non-terminal residue" evidence="1">
    <location>
        <position position="1"/>
    </location>
</feature>
<evidence type="ECO:0000313" key="1">
    <source>
        <dbReference type="EMBL" id="KAG7445487.1"/>
    </source>
</evidence>
<sequence>SFKRLCMADGTLILSRGSWEEIMTFSPAKRKVILEVFANSGGWSFLLGKLLLMQF</sequence>
<proteinExistence type="predicted"/>
<dbReference type="Proteomes" id="UP000812287">
    <property type="component" value="Unassembled WGS sequence"/>
</dbReference>